<dbReference type="GO" id="GO:0051537">
    <property type="term" value="F:2 iron, 2 sulfur cluster binding"/>
    <property type="evidence" value="ECO:0007669"/>
    <property type="project" value="UniProtKB-KW"/>
</dbReference>
<gene>
    <name evidence="9" type="ORF">GOP47_0008550</name>
</gene>
<dbReference type="Gene3D" id="3.40.30.10">
    <property type="entry name" value="Glutaredoxin"/>
    <property type="match status" value="1"/>
</dbReference>
<protein>
    <recommendedName>
        <fullName evidence="8">Glutaredoxin domain-containing protein</fullName>
    </recommendedName>
</protein>
<feature type="domain" description="Glutaredoxin" evidence="8">
    <location>
        <begin position="152"/>
        <end position="216"/>
    </location>
</feature>
<dbReference type="InterPro" id="IPR036249">
    <property type="entry name" value="Thioredoxin-like_sf"/>
</dbReference>
<dbReference type="InterPro" id="IPR004480">
    <property type="entry name" value="Monothiol_GRX-rel"/>
</dbReference>
<dbReference type="GO" id="GO:0046872">
    <property type="term" value="F:metal ion binding"/>
    <property type="evidence" value="ECO:0007669"/>
    <property type="project" value="UniProtKB-KW"/>
</dbReference>
<proteinExistence type="inferred from homology"/>
<keyword evidence="2" id="KW-0001">2Fe-2S</keyword>
<dbReference type="EMBL" id="JABFUD020000008">
    <property type="protein sequence ID" value="KAI5076485.1"/>
    <property type="molecule type" value="Genomic_DNA"/>
</dbReference>
<dbReference type="PROSITE" id="PS51354">
    <property type="entry name" value="GLUTAREDOXIN_2"/>
    <property type="match status" value="1"/>
</dbReference>
<dbReference type="AlphaFoldDB" id="A0A9D4UYK2"/>
<evidence type="ECO:0000256" key="5">
    <source>
        <dbReference type="ARBA" id="ARBA00023014"/>
    </source>
</evidence>
<dbReference type="FunFam" id="3.40.30.10:FF:000005">
    <property type="entry name" value="Glutaredoxin 5"/>
    <property type="match status" value="1"/>
</dbReference>
<comment type="similarity">
    <text evidence="1">Belongs to the glutaredoxin family. CGFS subfamily.</text>
</comment>
<dbReference type="SUPFAM" id="SSF52833">
    <property type="entry name" value="Thioredoxin-like"/>
    <property type="match status" value="1"/>
</dbReference>
<evidence type="ECO:0000256" key="7">
    <source>
        <dbReference type="SAM" id="MobiDB-lite"/>
    </source>
</evidence>
<dbReference type="Proteomes" id="UP000886520">
    <property type="component" value="Chromosome 8"/>
</dbReference>
<reference evidence="9" key="1">
    <citation type="submission" date="2021-01" db="EMBL/GenBank/DDBJ databases">
        <title>Adiantum capillus-veneris genome.</title>
        <authorList>
            <person name="Fang Y."/>
            <person name="Liao Q."/>
        </authorList>
    </citation>
    <scope>NUCLEOTIDE SEQUENCE</scope>
    <source>
        <strain evidence="9">H3</strain>
        <tissue evidence="9">Leaf</tissue>
    </source>
</reference>
<evidence type="ECO:0000259" key="8">
    <source>
        <dbReference type="Pfam" id="PF00462"/>
    </source>
</evidence>
<comment type="caution">
    <text evidence="9">The sequence shown here is derived from an EMBL/GenBank/DDBJ whole genome shotgun (WGS) entry which is preliminary data.</text>
</comment>
<dbReference type="Pfam" id="PF00462">
    <property type="entry name" value="Glutaredoxin"/>
    <property type="match status" value="1"/>
</dbReference>
<sequence length="286" mass="32190">MKRACACPTLMEIKRQPTSAILNMLQTKLQMKMKKKILLETSLCILTSRAPLRGLTLLLRLILKTLLPPGSLHLKPPKSMQTSSRALVALLRGSASSNRGAWSSLQRQTPRSFCSSGGELDTHSDFKPIHKPPEDILSVKDQIQKDVKENPVLLYMKGVPDAPQCGFSAMATQILKVHGVPFAARNILEDMELRQAMKTFSNWPTFPQLYINGEFVGGSDILKKMHESGELEEMLKSVPRKKAHAHLRRKKASLNTSKECHALKTGYKRLQKWQIFQSMNAIHIKE</sequence>
<evidence type="ECO:0000313" key="10">
    <source>
        <dbReference type="Proteomes" id="UP000886520"/>
    </source>
</evidence>
<dbReference type="GO" id="GO:0005759">
    <property type="term" value="C:mitochondrial matrix"/>
    <property type="evidence" value="ECO:0007669"/>
    <property type="project" value="TreeGrafter"/>
</dbReference>
<evidence type="ECO:0000313" key="9">
    <source>
        <dbReference type="EMBL" id="KAI5076485.1"/>
    </source>
</evidence>
<dbReference type="InterPro" id="IPR033658">
    <property type="entry name" value="GRX_PICOT-like"/>
</dbReference>
<evidence type="ECO:0000256" key="4">
    <source>
        <dbReference type="ARBA" id="ARBA00023004"/>
    </source>
</evidence>
<feature type="compositionally biased region" description="Polar residues" evidence="7">
    <location>
        <begin position="101"/>
        <end position="115"/>
    </location>
</feature>
<keyword evidence="4" id="KW-0408">Iron</keyword>
<evidence type="ECO:0000256" key="6">
    <source>
        <dbReference type="ARBA" id="ARBA00023284"/>
    </source>
</evidence>
<dbReference type="CDD" id="cd03028">
    <property type="entry name" value="GRX_PICOT_like"/>
    <property type="match status" value="1"/>
</dbReference>
<evidence type="ECO:0000256" key="1">
    <source>
        <dbReference type="ARBA" id="ARBA00008983"/>
    </source>
</evidence>
<evidence type="ECO:0000256" key="3">
    <source>
        <dbReference type="ARBA" id="ARBA00022723"/>
    </source>
</evidence>
<dbReference type="PANTHER" id="PTHR10293:SF16">
    <property type="entry name" value="GLUTAREDOXIN-RELATED PROTEIN 5, MITOCHONDRIAL"/>
    <property type="match status" value="1"/>
</dbReference>
<accession>A0A9D4UYK2</accession>
<organism evidence="9 10">
    <name type="scientific">Adiantum capillus-veneris</name>
    <name type="common">Maidenhair fern</name>
    <dbReference type="NCBI Taxonomy" id="13818"/>
    <lineage>
        <taxon>Eukaryota</taxon>
        <taxon>Viridiplantae</taxon>
        <taxon>Streptophyta</taxon>
        <taxon>Embryophyta</taxon>
        <taxon>Tracheophyta</taxon>
        <taxon>Polypodiopsida</taxon>
        <taxon>Polypodiidae</taxon>
        <taxon>Polypodiales</taxon>
        <taxon>Pteridineae</taxon>
        <taxon>Pteridaceae</taxon>
        <taxon>Vittarioideae</taxon>
        <taxon>Adiantum</taxon>
    </lineage>
</organism>
<keyword evidence="3" id="KW-0479">Metal-binding</keyword>
<dbReference type="PANTHER" id="PTHR10293">
    <property type="entry name" value="GLUTAREDOXIN FAMILY MEMBER"/>
    <property type="match status" value="1"/>
</dbReference>
<feature type="region of interest" description="Disordered" evidence="7">
    <location>
        <begin position="101"/>
        <end position="131"/>
    </location>
</feature>
<keyword evidence="5" id="KW-0411">Iron-sulfur</keyword>
<evidence type="ECO:0000256" key="2">
    <source>
        <dbReference type="ARBA" id="ARBA00022714"/>
    </source>
</evidence>
<keyword evidence="6" id="KW-0676">Redox-active center</keyword>
<feature type="compositionally biased region" description="Basic and acidic residues" evidence="7">
    <location>
        <begin position="120"/>
        <end position="131"/>
    </location>
</feature>
<dbReference type="OrthoDB" id="415696at2759"/>
<dbReference type="NCBIfam" id="TIGR00365">
    <property type="entry name" value="Grx4 family monothiol glutaredoxin"/>
    <property type="match status" value="1"/>
</dbReference>
<dbReference type="InterPro" id="IPR002109">
    <property type="entry name" value="Glutaredoxin"/>
</dbReference>
<name>A0A9D4UYK2_ADICA</name>
<keyword evidence="10" id="KW-1185">Reference proteome</keyword>